<evidence type="ECO:0000256" key="5">
    <source>
        <dbReference type="RuleBase" id="RU004404"/>
    </source>
</evidence>
<evidence type="ECO:0000256" key="7">
    <source>
        <dbReference type="SAM" id="Phobius"/>
    </source>
</evidence>
<dbReference type="CDD" id="cd07560">
    <property type="entry name" value="Peptidase_S41_CPP"/>
    <property type="match status" value="1"/>
</dbReference>
<evidence type="ECO:0000256" key="6">
    <source>
        <dbReference type="SAM" id="MobiDB-lite"/>
    </source>
</evidence>
<dbReference type="GO" id="GO:0004175">
    <property type="term" value="F:endopeptidase activity"/>
    <property type="evidence" value="ECO:0007669"/>
    <property type="project" value="TreeGrafter"/>
</dbReference>
<dbReference type="EMBL" id="CP002353">
    <property type="protein sequence ID" value="ADV61667.1"/>
    <property type="molecule type" value="Genomic_DNA"/>
</dbReference>
<dbReference type="GO" id="GO:0007165">
    <property type="term" value="P:signal transduction"/>
    <property type="evidence" value="ECO:0007669"/>
    <property type="project" value="TreeGrafter"/>
</dbReference>
<dbReference type="Proteomes" id="UP000008631">
    <property type="component" value="Chromosome"/>
</dbReference>
<dbReference type="GO" id="GO:0030288">
    <property type="term" value="C:outer membrane-bounded periplasmic space"/>
    <property type="evidence" value="ECO:0007669"/>
    <property type="project" value="TreeGrafter"/>
</dbReference>
<dbReference type="Gene3D" id="2.30.42.10">
    <property type="match status" value="1"/>
</dbReference>
<protein>
    <submittedName>
        <fullName evidence="9">Carboxyl-terminal protease</fullName>
    </submittedName>
</protein>
<dbReference type="eggNOG" id="COG0793">
    <property type="taxonomic scope" value="Bacteria"/>
</dbReference>
<dbReference type="SUPFAM" id="SSF52096">
    <property type="entry name" value="ClpP/crotonase"/>
    <property type="match status" value="1"/>
</dbReference>
<feature type="region of interest" description="Disordered" evidence="6">
    <location>
        <begin position="1"/>
        <end position="28"/>
    </location>
</feature>
<name>E8R4S1_ISOPI</name>
<proteinExistence type="inferred from homology"/>
<feature type="region of interest" description="Disordered" evidence="6">
    <location>
        <begin position="590"/>
        <end position="609"/>
    </location>
</feature>
<organism evidence="9 10">
    <name type="scientific">Isosphaera pallida (strain ATCC 43644 / DSM 9630 / IS1B)</name>
    <dbReference type="NCBI Taxonomy" id="575540"/>
    <lineage>
        <taxon>Bacteria</taxon>
        <taxon>Pseudomonadati</taxon>
        <taxon>Planctomycetota</taxon>
        <taxon>Planctomycetia</taxon>
        <taxon>Isosphaerales</taxon>
        <taxon>Isosphaeraceae</taxon>
        <taxon>Isosphaera</taxon>
    </lineage>
</organism>
<keyword evidence="4 5" id="KW-0720">Serine protease</keyword>
<dbReference type="NCBIfam" id="TIGR00225">
    <property type="entry name" value="prc"/>
    <property type="match status" value="1"/>
</dbReference>
<dbReference type="Pfam" id="PF17820">
    <property type="entry name" value="PDZ_6"/>
    <property type="match status" value="1"/>
</dbReference>
<evidence type="ECO:0000259" key="8">
    <source>
        <dbReference type="PROSITE" id="PS50106"/>
    </source>
</evidence>
<dbReference type="SMART" id="SM00245">
    <property type="entry name" value="TSPc"/>
    <property type="match status" value="1"/>
</dbReference>
<feature type="transmembrane region" description="Helical" evidence="7">
    <location>
        <begin position="36"/>
        <end position="61"/>
    </location>
</feature>
<reference key="1">
    <citation type="submission" date="2010-11" db="EMBL/GenBank/DDBJ databases">
        <title>The complete sequence of chromosome of Isophaera pallida ATCC 43644.</title>
        <authorList>
            <consortium name="US DOE Joint Genome Institute (JGI-PGF)"/>
            <person name="Lucas S."/>
            <person name="Copeland A."/>
            <person name="Lapidus A."/>
            <person name="Bruce D."/>
            <person name="Goodwin L."/>
            <person name="Pitluck S."/>
            <person name="Kyrpides N."/>
            <person name="Mavromatis K."/>
            <person name="Pagani I."/>
            <person name="Ivanova N."/>
            <person name="Saunders E."/>
            <person name="Brettin T."/>
            <person name="Detter J.C."/>
            <person name="Han C."/>
            <person name="Tapia R."/>
            <person name="Land M."/>
            <person name="Hauser L."/>
            <person name="Markowitz V."/>
            <person name="Cheng J.-F."/>
            <person name="Hugenholtz P."/>
            <person name="Woyke T."/>
            <person name="Wu D."/>
            <person name="Eisen J.A."/>
        </authorList>
    </citation>
    <scope>NUCLEOTIDE SEQUENCE</scope>
    <source>
        <strain>ATCC 43644</strain>
    </source>
</reference>
<dbReference type="InterPro" id="IPR001478">
    <property type="entry name" value="PDZ"/>
</dbReference>
<dbReference type="InterPro" id="IPR041489">
    <property type="entry name" value="PDZ_6"/>
</dbReference>
<dbReference type="KEGG" id="ipa:Isop_1079"/>
<dbReference type="PROSITE" id="PS50106">
    <property type="entry name" value="PDZ"/>
    <property type="match status" value="1"/>
</dbReference>
<keyword evidence="7" id="KW-0812">Transmembrane</keyword>
<dbReference type="RefSeq" id="WP_013563956.1">
    <property type="nucleotide sequence ID" value="NC_014962.1"/>
</dbReference>
<dbReference type="InterPro" id="IPR029045">
    <property type="entry name" value="ClpP/crotonase-like_dom_sf"/>
</dbReference>
<evidence type="ECO:0000313" key="9">
    <source>
        <dbReference type="EMBL" id="ADV61667.1"/>
    </source>
</evidence>
<feature type="compositionally biased region" description="Basic residues" evidence="6">
    <location>
        <begin position="1"/>
        <end position="15"/>
    </location>
</feature>
<dbReference type="PANTHER" id="PTHR32060">
    <property type="entry name" value="TAIL-SPECIFIC PROTEASE"/>
    <property type="match status" value="1"/>
</dbReference>
<dbReference type="InterPro" id="IPR005151">
    <property type="entry name" value="Tail-specific_protease"/>
</dbReference>
<dbReference type="InterPro" id="IPR004447">
    <property type="entry name" value="Peptidase_S41A"/>
</dbReference>
<dbReference type="CDD" id="cd06782">
    <property type="entry name" value="cpPDZ_CPP-like"/>
    <property type="match status" value="1"/>
</dbReference>
<dbReference type="OrthoDB" id="9812068at2"/>
<dbReference type="PANTHER" id="PTHR32060:SF30">
    <property type="entry name" value="CARBOXY-TERMINAL PROCESSING PROTEASE CTPA"/>
    <property type="match status" value="1"/>
</dbReference>
<accession>E8R4S1</accession>
<dbReference type="SMART" id="SM00228">
    <property type="entry name" value="PDZ"/>
    <property type="match status" value="1"/>
</dbReference>
<keyword evidence="10" id="KW-1185">Reference proteome</keyword>
<evidence type="ECO:0000256" key="4">
    <source>
        <dbReference type="ARBA" id="ARBA00022825"/>
    </source>
</evidence>
<comment type="similarity">
    <text evidence="1 5">Belongs to the peptidase S41A family.</text>
</comment>
<dbReference type="Gene3D" id="3.90.226.10">
    <property type="entry name" value="2-enoyl-CoA Hydratase, Chain A, domain 1"/>
    <property type="match status" value="1"/>
</dbReference>
<dbReference type="GO" id="GO:0008236">
    <property type="term" value="F:serine-type peptidase activity"/>
    <property type="evidence" value="ECO:0007669"/>
    <property type="project" value="UniProtKB-KW"/>
</dbReference>
<gene>
    <name evidence="9" type="ordered locus">Isop_1079</name>
</gene>
<dbReference type="Pfam" id="PF03572">
    <property type="entry name" value="Peptidase_S41"/>
    <property type="match status" value="1"/>
</dbReference>
<keyword evidence="3 5" id="KW-0378">Hydrolase</keyword>
<evidence type="ECO:0000313" key="10">
    <source>
        <dbReference type="Proteomes" id="UP000008631"/>
    </source>
</evidence>
<dbReference type="HOGENOM" id="CLU_479722_0_0_0"/>
<dbReference type="SUPFAM" id="SSF50156">
    <property type="entry name" value="PDZ domain-like"/>
    <property type="match status" value="1"/>
</dbReference>
<keyword evidence="7" id="KW-1133">Transmembrane helix</keyword>
<dbReference type="InterPro" id="IPR036034">
    <property type="entry name" value="PDZ_sf"/>
</dbReference>
<evidence type="ECO:0000256" key="1">
    <source>
        <dbReference type="ARBA" id="ARBA00009179"/>
    </source>
</evidence>
<evidence type="ECO:0000256" key="3">
    <source>
        <dbReference type="ARBA" id="ARBA00022801"/>
    </source>
</evidence>
<feature type="domain" description="PDZ" evidence="8">
    <location>
        <begin position="290"/>
        <end position="349"/>
    </location>
</feature>
<dbReference type="Gene3D" id="3.30.750.44">
    <property type="match status" value="1"/>
</dbReference>
<dbReference type="GO" id="GO:0006508">
    <property type="term" value="P:proteolysis"/>
    <property type="evidence" value="ECO:0007669"/>
    <property type="project" value="UniProtKB-KW"/>
</dbReference>
<keyword evidence="7" id="KW-0472">Membrane</keyword>
<sequence>MSGRHRERNIRRRRFGNTPASLDQPGRFQRQGQGPFVWAAWWVVVSLLLPVGSPVPALAWVQLDPAPVVSLPAGALAPALPDDGESDEPTRLLRAGITLERRRAWDEAVRHYTEASKRHPDCADFQDRKRLCEIHARLNKRYRDRSFQNDLLTLEPEVSQALYAEVLEQIERHYVDVVSMERLVKRGIDHFDVALRDPVFVDRHLGHQPAERIRLVRERLRAERQTVRVSTRREAIFEAHRLVSMASRALRLEPTPAMLEFIFGACDALDPHTTCLTPDRLNELFALIDGNFVGLGVDLKYEQDALKLVGVLRGGPAAEAGLRPGDWIIAVDGRSLAKLDLDTAARTLEGPEGSSVELEIRRAPGTIHRVRLVRRHVEIESVAEVKIIDRSRGVGYIRLNGFQRTTLEEFQRAMRRLEQDGMTALVLDLRDNPGGLLNVSIDLADLFLDRGRIVRTRGRAADQTSDYIDRTPAVYRLPLAVLIDRHSASAAEVLAGALKENERALVVGETSYGKGSIQSILPLRTVPVGLKLTTAVFHSPLDHPYSGHGVVPNLMVRSNLKPTLSGESAGAADGTPAYDPIREAALRRLDDYPKLGPRPGRAIRTQPGL</sequence>
<dbReference type="AlphaFoldDB" id="E8R4S1"/>
<reference evidence="9 10" key="2">
    <citation type="journal article" date="2011" name="Stand. Genomic Sci.">
        <title>Complete genome sequence of Isosphaera pallida type strain (IS1B).</title>
        <authorList>
            <consortium name="US DOE Joint Genome Institute (JGI-PGF)"/>
            <person name="Goker M."/>
            <person name="Cleland D."/>
            <person name="Saunders E."/>
            <person name="Lapidus A."/>
            <person name="Nolan M."/>
            <person name="Lucas S."/>
            <person name="Hammon N."/>
            <person name="Deshpande S."/>
            <person name="Cheng J.F."/>
            <person name="Tapia R."/>
            <person name="Han C."/>
            <person name="Goodwin L."/>
            <person name="Pitluck S."/>
            <person name="Liolios K."/>
            <person name="Pagani I."/>
            <person name="Ivanova N."/>
            <person name="Mavromatis K."/>
            <person name="Pati A."/>
            <person name="Chen A."/>
            <person name="Palaniappan K."/>
            <person name="Land M."/>
            <person name="Hauser L."/>
            <person name="Chang Y.J."/>
            <person name="Jeffries C.D."/>
            <person name="Detter J.C."/>
            <person name="Beck B."/>
            <person name="Woyke T."/>
            <person name="Bristow J."/>
            <person name="Eisen J.A."/>
            <person name="Markowitz V."/>
            <person name="Hugenholtz P."/>
            <person name="Kyrpides N.C."/>
            <person name="Klenk H.P."/>
        </authorList>
    </citation>
    <scope>NUCLEOTIDE SEQUENCE [LARGE SCALE GENOMIC DNA]</scope>
    <source>
        <strain evidence="10">ATCC 43644 / DSM 9630 / IS1B</strain>
    </source>
</reference>
<evidence type="ECO:0000256" key="2">
    <source>
        <dbReference type="ARBA" id="ARBA00022670"/>
    </source>
</evidence>
<dbReference type="InParanoid" id="E8R4S1"/>
<keyword evidence="2 5" id="KW-0645">Protease</keyword>